<keyword evidence="2 5" id="KW-0812">Transmembrane</keyword>
<dbReference type="RefSeq" id="WP_266341947.1">
    <property type="nucleotide sequence ID" value="NZ_JAPKNH010000001.1"/>
</dbReference>
<evidence type="ECO:0000313" key="7">
    <source>
        <dbReference type="EMBL" id="MFC5515832.1"/>
    </source>
</evidence>
<feature type="transmembrane region" description="Helical" evidence="5">
    <location>
        <begin position="204"/>
        <end position="230"/>
    </location>
</feature>
<keyword evidence="3 5" id="KW-1133">Transmembrane helix</keyword>
<comment type="caution">
    <text evidence="7">The sequence shown here is derived from an EMBL/GenBank/DDBJ whole genome shotgun (WGS) entry which is preliminary data.</text>
</comment>
<dbReference type="Pfam" id="PF00916">
    <property type="entry name" value="Sulfate_transp"/>
    <property type="match status" value="1"/>
</dbReference>
<protein>
    <submittedName>
        <fullName evidence="7">SulP family inorganic anion transporter</fullName>
    </submittedName>
</protein>
<dbReference type="NCBIfam" id="TIGR00815">
    <property type="entry name" value="sulP"/>
    <property type="match status" value="1"/>
</dbReference>
<accession>A0ABW0PVV7</accession>
<feature type="transmembrane region" description="Helical" evidence="5">
    <location>
        <begin position="76"/>
        <end position="94"/>
    </location>
</feature>
<feature type="transmembrane region" description="Helical" evidence="5">
    <location>
        <begin position="49"/>
        <end position="64"/>
    </location>
</feature>
<feature type="transmembrane region" description="Helical" evidence="5">
    <location>
        <begin position="380"/>
        <end position="411"/>
    </location>
</feature>
<keyword evidence="8" id="KW-1185">Reference proteome</keyword>
<reference evidence="8" key="1">
    <citation type="journal article" date="2019" name="Int. J. Syst. Evol. Microbiol.">
        <title>The Global Catalogue of Microorganisms (GCM) 10K type strain sequencing project: providing services to taxonomists for standard genome sequencing and annotation.</title>
        <authorList>
            <consortium name="The Broad Institute Genomics Platform"/>
            <consortium name="The Broad Institute Genome Sequencing Center for Infectious Disease"/>
            <person name="Wu L."/>
            <person name="Ma J."/>
        </authorList>
    </citation>
    <scope>NUCLEOTIDE SEQUENCE [LARGE SCALE GENOMIC DNA]</scope>
    <source>
        <strain evidence="8">KACC 12633</strain>
    </source>
</reference>
<evidence type="ECO:0000259" key="6">
    <source>
        <dbReference type="PROSITE" id="PS50801"/>
    </source>
</evidence>
<feature type="transmembrane region" description="Helical" evidence="5">
    <location>
        <begin position="130"/>
        <end position="148"/>
    </location>
</feature>
<feature type="transmembrane region" description="Helical" evidence="5">
    <location>
        <begin position="21"/>
        <end position="43"/>
    </location>
</feature>
<feature type="transmembrane region" description="Helical" evidence="5">
    <location>
        <begin position="323"/>
        <end position="343"/>
    </location>
</feature>
<dbReference type="CDD" id="cd07042">
    <property type="entry name" value="STAS_SulP_like_sulfate_transporter"/>
    <property type="match status" value="1"/>
</dbReference>
<dbReference type="SUPFAM" id="SSF52091">
    <property type="entry name" value="SpoIIaa-like"/>
    <property type="match status" value="1"/>
</dbReference>
<feature type="transmembrane region" description="Helical" evidence="5">
    <location>
        <begin position="349"/>
        <end position="368"/>
    </location>
</feature>
<organism evidence="7 8">
    <name type="scientific">Kaistia terrae</name>
    <dbReference type="NCBI Taxonomy" id="537017"/>
    <lineage>
        <taxon>Bacteria</taxon>
        <taxon>Pseudomonadati</taxon>
        <taxon>Pseudomonadota</taxon>
        <taxon>Alphaproteobacteria</taxon>
        <taxon>Hyphomicrobiales</taxon>
        <taxon>Kaistiaceae</taxon>
        <taxon>Kaistia</taxon>
    </lineage>
</organism>
<evidence type="ECO:0000256" key="4">
    <source>
        <dbReference type="ARBA" id="ARBA00023136"/>
    </source>
</evidence>
<dbReference type="Proteomes" id="UP001596150">
    <property type="component" value="Unassembled WGS sequence"/>
</dbReference>
<keyword evidence="4 5" id="KW-0472">Membrane</keyword>
<dbReference type="InterPro" id="IPR001902">
    <property type="entry name" value="SLC26A/SulP_fam"/>
</dbReference>
<sequence>MAALPFLSQFSNYKRAWLQADFMSGLSIAAVGLPSAIAYPAIAGLPPEMGLYSSIVPLIAYALFGSSRQLIVGPDAGTMIVIAAVLASLGPLAAGGNVAAAAAIALVVGLLCFIASLLRLGFIASFLSRPILIGFMSGIALSILVGQIGRLTGVSIESDGLIRPLIELAGKVALINWPTLVLGSALFILLRVLAATMPKIPGPVVAIIIATTLATVFDLQSYGIAAIGPIPGRLPTPQLPIPSGIDLGDLVLGAAAVLLVSFGSGIVTARSFAAKTGETVDANRELVGFGAANVAAGLFGGIPVTGSDSRTAINISMGGKTQLASIVAAVALALAVGFLTATLQLIPKAALGAILASAAVGLIDISALSKLWRTSRMEFLFALIGMSGAIGFGVLRGVIVAVAATLLYLLVRGAKPRDAVLGRMPGHEGFYKLHKHPEAQPIPGLAIYLIQGSLLFFNVDYVKRRFEQLITALPAETRWFVLDAGAVVQIDTTAAAMLDDMHAQIAARGIAFGIAELHTEPRALLERSGTLARIGPDMLFDDLEDALAAFREAGGGRLAAPR</sequence>
<gene>
    <name evidence="7" type="ORF">ACFPP9_08635</name>
</gene>
<feature type="transmembrane region" description="Helical" evidence="5">
    <location>
        <begin position="168"/>
        <end position="192"/>
    </location>
</feature>
<dbReference type="Pfam" id="PF01740">
    <property type="entry name" value="STAS"/>
    <property type="match status" value="1"/>
</dbReference>
<dbReference type="InterPro" id="IPR002645">
    <property type="entry name" value="STAS_dom"/>
</dbReference>
<evidence type="ECO:0000256" key="5">
    <source>
        <dbReference type="SAM" id="Phobius"/>
    </source>
</evidence>
<comment type="subcellular location">
    <subcellularLocation>
        <location evidence="1">Membrane</location>
        <topology evidence="1">Multi-pass membrane protein</topology>
    </subcellularLocation>
</comment>
<dbReference type="PROSITE" id="PS50801">
    <property type="entry name" value="STAS"/>
    <property type="match status" value="1"/>
</dbReference>
<dbReference type="InterPro" id="IPR011547">
    <property type="entry name" value="SLC26A/SulP_dom"/>
</dbReference>
<evidence type="ECO:0000256" key="2">
    <source>
        <dbReference type="ARBA" id="ARBA00022692"/>
    </source>
</evidence>
<feature type="transmembrane region" description="Helical" evidence="5">
    <location>
        <begin position="250"/>
        <end position="269"/>
    </location>
</feature>
<dbReference type="Gene3D" id="3.30.750.24">
    <property type="entry name" value="STAS domain"/>
    <property type="match status" value="1"/>
</dbReference>
<feature type="domain" description="STAS" evidence="6">
    <location>
        <begin position="435"/>
        <end position="550"/>
    </location>
</feature>
<feature type="transmembrane region" description="Helical" evidence="5">
    <location>
        <begin position="100"/>
        <end position="118"/>
    </location>
</feature>
<dbReference type="PANTHER" id="PTHR11814">
    <property type="entry name" value="SULFATE TRANSPORTER"/>
    <property type="match status" value="1"/>
</dbReference>
<proteinExistence type="predicted"/>
<dbReference type="EMBL" id="JBHSML010000003">
    <property type="protein sequence ID" value="MFC5515832.1"/>
    <property type="molecule type" value="Genomic_DNA"/>
</dbReference>
<evidence type="ECO:0000256" key="1">
    <source>
        <dbReference type="ARBA" id="ARBA00004141"/>
    </source>
</evidence>
<dbReference type="InterPro" id="IPR036513">
    <property type="entry name" value="STAS_dom_sf"/>
</dbReference>
<evidence type="ECO:0000256" key="3">
    <source>
        <dbReference type="ARBA" id="ARBA00022989"/>
    </source>
</evidence>
<name>A0ABW0PVV7_9HYPH</name>
<evidence type="ECO:0000313" key="8">
    <source>
        <dbReference type="Proteomes" id="UP001596150"/>
    </source>
</evidence>